<dbReference type="OrthoDB" id="9843887at2"/>
<keyword evidence="2" id="KW-1185">Reference proteome</keyword>
<dbReference type="RefSeq" id="WP_143721574.1">
    <property type="nucleotide sequence ID" value="NZ_VKDB01000021.1"/>
</dbReference>
<dbReference type="AlphaFoldDB" id="A0A553UNA8"/>
<gene>
    <name evidence="1" type="ORF">FNU79_14740</name>
</gene>
<reference evidence="1 2" key="1">
    <citation type="submission" date="2019-07" db="EMBL/GenBank/DDBJ databases">
        <title>Deinococcus detaillus sp. nov., isolated from humus soil in Antarctica.</title>
        <authorList>
            <person name="Zhang K."/>
        </authorList>
    </citation>
    <scope>NUCLEOTIDE SEQUENCE [LARGE SCALE GENOMIC DNA]</scope>
    <source>
        <strain evidence="1 2">H1</strain>
    </source>
</reference>
<accession>A0A553UNA8</accession>
<dbReference type="EMBL" id="VKDB01000021">
    <property type="protein sequence ID" value="TSA81706.1"/>
    <property type="molecule type" value="Genomic_DNA"/>
</dbReference>
<evidence type="ECO:0000313" key="1">
    <source>
        <dbReference type="EMBL" id="TSA81706.1"/>
    </source>
</evidence>
<comment type="caution">
    <text evidence="1">The sequence shown here is derived from an EMBL/GenBank/DDBJ whole genome shotgun (WGS) entry which is preliminary data.</text>
</comment>
<proteinExistence type="predicted"/>
<organism evidence="1 2">
    <name type="scientific">Deinococcus detaillensis</name>
    <dbReference type="NCBI Taxonomy" id="2592048"/>
    <lineage>
        <taxon>Bacteria</taxon>
        <taxon>Thermotogati</taxon>
        <taxon>Deinococcota</taxon>
        <taxon>Deinococci</taxon>
        <taxon>Deinococcales</taxon>
        <taxon>Deinococcaceae</taxon>
        <taxon>Deinococcus</taxon>
    </lineage>
</organism>
<name>A0A553UNA8_9DEIO</name>
<dbReference type="Proteomes" id="UP000316092">
    <property type="component" value="Unassembled WGS sequence"/>
</dbReference>
<protein>
    <submittedName>
        <fullName evidence="1">Uncharacterized protein</fullName>
    </submittedName>
</protein>
<sequence length="120" mass="13623">MSASHAQGVRSALPSRINTATVQQAPIRLVLAGEGRSTPTALEPVITEPLDTVVHPQTPNTYRRWFVVGVAPLNNHWHLTTTFRYWDGQNWVLHCRDDYQMAQPVKLQMQLQVQDLLELP</sequence>
<evidence type="ECO:0000313" key="2">
    <source>
        <dbReference type="Proteomes" id="UP000316092"/>
    </source>
</evidence>